<dbReference type="InterPro" id="IPR013783">
    <property type="entry name" value="Ig-like_fold"/>
</dbReference>
<accession>A0ABU1R1X1</accession>
<dbReference type="Gene3D" id="2.130.10.10">
    <property type="entry name" value="YVTN repeat-like/Quinoprotein amine dehydrogenase"/>
    <property type="match status" value="2"/>
</dbReference>
<dbReference type="SUPFAM" id="SSF63829">
    <property type="entry name" value="Calcium-dependent phosphotriesterase"/>
    <property type="match status" value="1"/>
</dbReference>
<dbReference type="CDD" id="cd00075">
    <property type="entry name" value="HATPase"/>
    <property type="match status" value="1"/>
</dbReference>
<evidence type="ECO:0000256" key="4">
    <source>
        <dbReference type="SAM" id="Phobius"/>
    </source>
</evidence>
<dbReference type="Gene3D" id="3.30.565.10">
    <property type="entry name" value="Histidine kinase-like ATPase, C-terminal domain"/>
    <property type="match status" value="1"/>
</dbReference>
<dbReference type="EMBL" id="JAVDTI010000003">
    <property type="protein sequence ID" value="MDR6806960.1"/>
    <property type="molecule type" value="Genomic_DNA"/>
</dbReference>
<feature type="transmembrane region" description="Helical" evidence="4">
    <location>
        <begin position="762"/>
        <end position="780"/>
    </location>
</feature>
<dbReference type="InterPro" id="IPR003661">
    <property type="entry name" value="HisK_dim/P_dom"/>
</dbReference>
<dbReference type="SUPFAM" id="SSF55874">
    <property type="entry name" value="ATPase domain of HSP90 chaperone/DNA topoisomerase II/histidine kinase"/>
    <property type="match status" value="1"/>
</dbReference>
<evidence type="ECO:0000313" key="7">
    <source>
        <dbReference type="Proteomes" id="UP001264980"/>
    </source>
</evidence>
<dbReference type="InterPro" id="IPR036097">
    <property type="entry name" value="HisK_dim/P_sf"/>
</dbReference>
<reference evidence="6 7" key="1">
    <citation type="submission" date="2023-07" db="EMBL/GenBank/DDBJ databases">
        <title>Sorghum-associated microbial communities from plants grown in Nebraska, USA.</title>
        <authorList>
            <person name="Schachtman D."/>
        </authorList>
    </citation>
    <scope>NUCLEOTIDE SEQUENCE [LARGE SCALE GENOMIC DNA]</scope>
    <source>
        <strain evidence="6 7">BE57</strain>
    </source>
</reference>
<protein>
    <recommendedName>
        <fullName evidence="2">histidine kinase</fullName>
        <ecNumber evidence="2">2.7.13.3</ecNumber>
    </recommendedName>
</protein>
<dbReference type="Pfam" id="PF07494">
    <property type="entry name" value="Reg_prop"/>
    <property type="match status" value="1"/>
</dbReference>
<dbReference type="InterPro" id="IPR036890">
    <property type="entry name" value="HATPase_C_sf"/>
</dbReference>
<dbReference type="InterPro" id="IPR003594">
    <property type="entry name" value="HATPase_dom"/>
</dbReference>
<dbReference type="InterPro" id="IPR011110">
    <property type="entry name" value="Reg_prop"/>
</dbReference>
<keyword evidence="4" id="KW-0812">Transmembrane</keyword>
<comment type="caution">
    <text evidence="6">The sequence shown here is derived from an EMBL/GenBank/DDBJ whole genome shotgun (WGS) entry which is preliminary data.</text>
</comment>
<dbReference type="InterPro" id="IPR015943">
    <property type="entry name" value="WD40/YVTN_repeat-like_dom_sf"/>
</dbReference>
<dbReference type="InterPro" id="IPR005467">
    <property type="entry name" value="His_kinase_dom"/>
</dbReference>
<dbReference type="CDD" id="cd00082">
    <property type="entry name" value="HisKA"/>
    <property type="match status" value="1"/>
</dbReference>
<dbReference type="PANTHER" id="PTHR43547">
    <property type="entry name" value="TWO-COMPONENT HISTIDINE KINASE"/>
    <property type="match status" value="1"/>
</dbReference>
<keyword evidence="4" id="KW-0472">Membrane</keyword>
<organism evidence="6 7">
    <name type="scientific">Dyadobacter fermentans</name>
    <dbReference type="NCBI Taxonomy" id="94254"/>
    <lineage>
        <taxon>Bacteria</taxon>
        <taxon>Pseudomonadati</taxon>
        <taxon>Bacteroidota</taxon>
        <taxon>Cytophagia</taxon>
        <taxon>Cytophagales</taxon>
        <taxon>Spirosomataceae</taxon>
        <taxon>Dyadobacter</taxon>
    </lineage>
</organism>
<dbReference type="Proteomes" id="UP001264980">
    <property type="component" value="Unassembled WGS sequence"/>
</dbReference>
<dbReference type="Pfam" id="PF02518">
    <property type="entry name" value="HATPase_c"/>
    <property type="match status" value="1"/>
</dbReference>
<dbReference type="SMART" id="SM00387">
    <property type="entry name" value="HATPase_c"/>
    <property type="match status" value="1"/>
</dbReference>
<evidence type="ECO:0000313" key="6">
    <source>
        <dbReference type="EMBL" id="MDR6806960.1"/>
    </source>
</evidence>
<evidence type="ECO:0000259" key="5">
    <source>
        <dbReference type="PROSITE" id="PS50109"/>
    </source>
</evidence>
<evidence type="ECO:0000256" key="3">
    <source>
        <dbReference type="ARBA" id="ARBA00022553"/>
    </source>
</evidence>
<dbReference type="Gene3D" id="2.60.40.10">
    <property type="entry name" value="Immunoglobulins"/>
    <property type="match status" value="1"/>
</dbReference>
<gene>
    <name evidence="6" type="ORF">J2W84_004008</name>
</gene>
<keyword evidence="4" id="KW-1133">Transmembrane helix</keyword>
<dbReference type="SUPFAM" id="SSF47384">
    <property type="entry name" value="Homodimeric domain of signal transducing histidine kinase"/>
    <property type="match status" value="1"/>
</dbReference>
<name>A0ABU1R1X1_9BACT</name>
<dbReference type="PANTHER" id="PTHR43547:SF2">
    <property type="entry name" value="HYBRID SIGNAL TRANSDUCTION HISTIDINE KINASE C"/>
    <property type="match status" value="1"/>
</dbReference>
<comment type="catalytic activity">
    <reaction evidence="1">
        <text>ATP + protein L-histidine = ADP + protein N-phospho-L-histidine.</text>
        <dbReference type="EC" id="2.7.13.3"/>
    </reaction>
</comment>
<evidence type="ECO:0000256" key="2">
    <source>
        <dbReference type="ARBA" id="ARBA00012438"/>
    </source>
</evidence>
<evidence type="ECO:0000256" key="1">
    <source>
        <dbReference type="ARBA" id="ARBA00000085"/>
    </source>
</evidence>
<keyword evidence="3" id="KW-0597">Phosphoprotein</keyword>
<dbReference type="RefSeq" id="WP_309986600.1">
    <property type="nucleotide sequence ID" value="NZ_JAVDTI010000003.1"/>
</dbReference>
<proteinExistence type="predicted"/>
<dbReference type="Gene3D" id="1.10.287.130">
    <property type="match status" value="1"/>
</dbReference>
<sequence>MHFFHLSSLHFFFCFFCIFNTSSGQQALDWPDTAPGYDIRHFTDENGLPQNSVRSIVRDTRGNIWLATERGLVRFDGNRFVNFDNLGNSFAARSISGFNLDPKSRNGELLAMSSNETWIRMANGKAAIDTSLKGYPLYWSADVSKMRDLHLVEALPDLNEAALKHYLHGIATIYPAPAGRHFVYDEQNVGYYVNNKKTKVCSFPGKSFFRFFRLGESLYYLDERLKLTRFSGTASGFCQEESKLVGPLASDPGYQSTGQYQIFWNNCTNQVFIYTSGRLYDLRLAKDGSLVSKLILAGFDFQSRDIKTVLMDEEHGRFFLGSQLYGLYIVTKKKFVAVTDSSAGNDNVYYGQALLDNGKIVTASGVVFSPESKSPAAAATSLRTIKKYVDWDKYSVMKDHTGSIWCKRRETLFRFERNGKQLISSWTIGDEIKQLYEGLNGRIWIGTNSLGLYYIDPSRPGAKPLFFAGRYFSNISWIQQQNNETLWIGTGKGLYKIDLSSKRISHITKLTDIYIRSLYIPDGRNEIWITTYSNGLYLLKDQKLTHFPIDKEQYLASAHCVIEDRNGFFWITTNKGLFQISRRDLLAYADKPFELYYHYYSKTEGFNTNEFNGGCQPCALRTPGGMVSFPSINGLVWFFPERTRPELPGQQIFIDQTDGGDSLSAFEGNRVVVKAGVPQIVVKVSTPYFGDPYNLRMSYRIVKGHQVLTGWKALDESKSIPIPFQGGGNYTLSVRKVSGFGVNNYKEVHLNITVGKEWYETWLFRGVVAGTVLLLFYGILRRRLRAIKLQNLALEIKVRERTEHLEKTLVVLSDSEKQLEKQVRLHLHLIASISHDIRTPVRHMSYALEYSQALIEDNKPDNAVAFIKQLKQAVENMYHMVDNLVNFIKPEVSGTGQAATSVKLSAVVNEKVSLFGQIATANNADIQVDVAPEALVFTDPKLLGIIVHNLIDNAIKLRDRNKLKIYLRHEGADLHLIFEDNGPGMPPELMKWLNATGPEEDFTLPAGYEGLGLLLLKQISKVLRLQICVTNDPGACVHLIFKQGNAAQTTL</sequence>
<dbReference type="PROSITE" id="PS50109">
    <property type="entry name" value="HIS_KIN"/>
    <property type="match status" value="1"/>
</dbReference>
<dbReference type="EC" id="2.7.13.3" evidence="2"/>
<keyword evidence="7" id="KW-1185">Reference proteome</keyword>
<feature type="domain" description="Histidine kinase" evidence="5">
    <location>
        <begin position="832"/>
        <end position="1051"/>
    </location>
</feature>